<dbReference type="Pfam" id="PF01890">
    <property type="entry name" value="CbiG_C"/>
    <property type="match status" value="1"/>
</dbReference>
<evidence type="ECO:0000259" key="1">
    <source>
        <dbReference type="Pfam" id="PF01890"/>
    </source>
</evidence>
<proteinExistence type="predicted"/>
<evidence type="ECO:0000313" key="3">
    <source>
        <dbReference type="Proteomes" id="UP000193778"/>
    </source>
</evidence>
<sequence length="126" mass="12638">MIVAGLGFSSAATVDSLRMAFERASTDRRVDAIATVADKEGHAALAAFVQTIALPLHFVAPADLAGQRTLTCSARSRATYGTGSVAEASALAAAGALGGPGARLTSPRHISDDRLATCAVAIGGQT</sequence>
<reference evidence="3" key="1">
    <citation type="submission" date="2017-03" db="EMBL/GenBank/DDBJ databases">
        <authorList>
            <person name="Rodrigo-Torres L."/>
            <person name="Arahal R.D."/>
            <person name="Lucena T."/>
        </authorList>
    </citation>
    <scope>NUCLEOTIDE SEQUENCE [LARGE SCALE GENOMIC DNA]</scope>
    <source>
        <strain evidence="3">CECT 8411</strain>
    </source>
</reference>
<feature type="domain" description="CobE/GbiG C-terminal" evidence="1">
    <location>
        <begin position="2"/>
        <end position="121"/>
    </location>
</feature>
<dbReference type="GO" id="GO:0009236">
    <property type="term" value="P:cobalamin biosynthetic process"/>
    <property type="evidence" value="ECO:0007669"/>
    <property type="project" value="InterPro"/>
</dbReference>
<dbReference type="Gene3D" id="3.30.420.180">
    <property type="entry name" value="CobE/GbiG C-terminal domain"/>
    <property type="match status" value="1"/>
</dbReference>
<dbReference type="RefSeq" id="WP_085821004.1">
    <property type="nucleotide sequence ID" value="NZ_FWFP01000001.1"/>
</dbReference>
<keyword evidence="3" id="KW-1185">Reference proteome</keyword>
<evidence type="ECO:0000313" key="2">
    <source>
        <dbReference type="EMBL" id="SLN16019.1"/>
    </source>
</evidence>
<dbReference type="Proteomes" id="UP000193778">
    <property type="component" value="Unassembled WGS sequence"/>
</dbReference>
<organism evidence="2 3">
    <name type="scientific">Ruegeria meonggei</name>
    <dbReference type="NCBI Taxonomy" id="1446476"/>
    <lineage>
        <taxon>Bacteria</taxon>
        <taxon>Pseudomonadati</taxon>
        <taxon>Pseudomonadota</taxon>
        <taxon>Alphaproteobacteria</taxon>
        <taxon>Rhodobacterales</taxon>
        <taxon>Roseobacteraceae</taxon>
        <taxon>Ruegeria</taxon>
    </lineage>
</organism>
<dbReference type="InterPro" id="IPR036518">
    <property type="entry name" value="CobE/GbiG_C_sf"/>
</dbReference>
<protein>
    <submittedName>
        <fullName evidence="2">Cobalamin biosynthesis protein CbiG</fullName>
    </submittedName>
</protein>
<accession>A0A1X6YBK0</accession>
<dbReference type="EMBL" id="FWFP01000001">
    <property type="protein sequence ID" value="SLN16019.1"/>
    <property type="molecule type" value="Genomic_DNA"/>
</dbReference>
<name>A0A1X6YBK0_9RHOB</name>
<dbReference type="SUPFAM" id="SSF159664">
    <property type="entry name" value="CobE/GbiG C-terminal domain-like"/>
    <property type="match status" value="1"/>
</dbReference>
<gene>
    <name evidence="2" type="ORF">RUM8411_00481</name>
</gene>
<dbReference type="InterPro" id="IPR002750">
    <property type="entry name" value="CobE/GbiG_C"/>
</dbReference>
<dbReference type="AlphaFoldDB" id="A0A1X6YBK0"/>
<dbReference type="OrthoDB" id="7475241at2"/>